<proteinExistence type="predicted"/>
<reference evidence="2 3" key="1">
    <citation type="submission" date="2020-12" db="EMBL/GenBank/DDBJ databases">
        <title>FDA dAtabase for Regulatory Grade micrObial Sequences (FDA-ARGOS): Supporting development and validation of Infectious Disease Dx tests.</title>
        <authorList>
            <person name="Sproer C."/>
            <person name="Gronow S."/>
            <person name="Severitt S."/>
            <person name="Schroder I."/>
            <person name="Tallon L."/>
            <person name="Sadzewicz L."/>
            <person name="Zhao X."/>
            <person name="Boylan J."/>
            <person name="Ott S."/>
            <person name="Bowen H."/>
            <person name="Vavikolanu K."/>
            <person name="Mehta A."/>
            <person name="Aluvathingal J."/>
            <person name="Nadendla S."/>
            <person name="Lowell S."/>
            <person name="Myers T."/>
            <person name="Yan Y."/>
            <person name="Sichtig H."/>
        </authorList>
    </citation>
    <scope>NUCLEOTIDE SEQUENCE [LARGE SCALE GENOMIC DNA]</scope>
    <source>
        <strain evidence="2 3">FDAARGOS_902</strain>
    </source>
</reference>
<accession>A0A7T2THL9</accession>
<protein>
    <submittedName>
        <fullName evidence="2">Uncharacterized protein</fullName>
    </submittedName>
</protein>
<feature type="region of interest" description="Disordered" evidence="1">
    <location>
        <begin position="92"/>
        <end position="117"/>
    </location>
</feature>
<evidence type="ECO:0000256" key="1">
    <source>
        <dbReference type="SAM" id="MobiDB-lite"/>
    </source>
</evidence>
<feature type="compositionally biased region" description="Polar residues" evidence="1">
    <location>
        <begin position="107"/>
        <end position="117"/>
    </location>
</feature>
<sequence length="117" mass="13466">MAFPQTPADWHDVSFGITSGFIEGYQRGHRDGHRAGWQAGLQAGALRDETFIRALADEIRRRDLDDEQMDTSGVRQWIKNLIDSLDAKARRDAFGQRVRHDREQRQNHPQTSPRRAA</sequence>
<dbReference type="AlphaFoldDB" id="A0A7T2THL9"/>
<evidence type="ECO:0000313" key="3">
    <source>
        <dbReference type="Proteomes" id="UP000594979"/>
    </source>
</evidence>
<gene>
    <name evidence="2" type="ORF">I6G59_01205</name>
</gene>
<dbReference type="RefSeq" id="WP_197932082.1">
    <property type="nucleotide sequence ID" value="NZ_CP065682.1"/>
</dbReference>
<dbReference type="KEGG" id="bcau:I6G59_01205"/>
<dbReference type="EMBL" id="CP065682">
    <property type="protein sequence ID" value="QPS33990.1"/>
    <property type="molecule type" value="Genomic_DNA"/>
</dbReference>
<organism evidence="2 3">
    <name type="scientific">Brevibacterium casei</name>
    <dbReference type="NCBI Taxonomy" id="33889"/>
    <lineage>
        <taxon>Bacteria</taxon>
        <taxon>Bacillati</taxon>
        <taxon>Actinomycetota</taxon>
        <taxon>Actinomycetes</taxon>
        <taxon>Micrococcales</taxon>
        <taxon>Brevibacteriaceae</taxon>
        <taxon>Brevibacterium</taxon>
    </lineage>
</organism>
<dbReference type="Proteomes" id="UP000594979">
    <property type="component" value="Chromosome"/>
</dbReference>
<evidence type="ECO:0000313" key="2">
    <source>
        <dbReference type="EMBL" id="QPS33990.1"/>
    </source>
</evidence>
<feature type="compositionally biased region" description="Basic and acidic residues" evidence="1">
    <location>
        <begin position="92"/>
        <end position="106"/>
    </location>
</feature>
<name>A0A7T2THL9_9MICO</name>